<dbReference type="Proteomes" id="UP000366819">
    <property type="component" value="Unassembled WGS sequence"/>
</dbReference>
<dbReference type="OrthoDB" id="8938174at2"/>
<protein>
    <submittedName>
        <fullName evidence="1">Uncharacterized protein</fullName>
    </submittedName>
</protein>
<evidence type="ECO:0000313" key="1">
    <source>
        <dbReference type="EMBL" id="VVE30989.1"/>
    </source>
</evidence>
<dbReference type="Gene3D" id="3.30.2440.10">
    <property type="entry name" value="Secreted effector protein SifA"/>
    <property type="match status" value="1"/>
</dbReference>
<dbReference type="AlphaFoldDB" id="A0A5E4X3Y3"/>
<organism evidence="1 2">
    <name type="scientific">Pandoraea aquatica</name>
    <dbReference type="NCBI Taxonomy" id="2508290"/>
    <lineage>
        <taxon>Bacteria</taxon>
        <taxon>Pseudomonadati</taxon>
        <taxon>Pseudomonadota</taxon>
        <taxon>Betaproteobacteria</taxon>
        <taxon>Burkholderiales</taxon>
        <taxon>Burkholderiaceae</taxon>
        <taxon>Pandoraea</taxon>
    </lineage>
</organism>
<evidence type="ECO:0000313" key="2">
    <source>
        <dbReference type="Proteomes" id="UP000366819"/>
    </source>
</evidence>
<name>A0A5E4X3Y3_9BURK</name>
<proteinExistence type="predicted"/>
<dbReference type="RefSeq" id="WP_150577118.1">
    <property type="nucleotide sequence ID" value="NZ_CABPSN010000005.1"/>
</dbReference>
<keyword evidence="2" id="KW-1185">Reference proteome</keyword>
<dbReference type="EMBL" id="CABPSN010000005">
    <property type="protein sequence ID" value="VVE30989.1"/>
    <property type="molecule type" value="Genomic_DNA"/>
</dbReference>
<reference evidence="1 2" key="1">
    <citation type="submission" date="2019-08" db="EMBL/GenBank/DDBJ databases">
        <authorList>
            <person name="Peeters C."/>
        </authorList>
    </citation>
    <scope>NUCLEOTIDE SEQUENCE [LARGE SCALE GENOMIC DNA]</scope>
    <source>
        <strain evidence="1 2">LMG 31011</strain>
    </source>
</reference>
<gene>
    <name evidence="1" type="ORF">PAQ31011_03665</name>
</gene>
<accession>A0A5E4X3Y3</accession>
<sequence length="257" mass="29383">MSISLSTTHIGLAGAHSRSLNDDIIDTCTQPGLKFALRSLWESIKDWYYGTNKSVAMNAVHTLATAETTRDRFEAFATLLRCVEPQHRHRLQWHIDNGHGPRFQIGDYLFLAPRDWTSQLPMLLQADDMAHLILSFRHENAPVLETLDDQRKAFREEAIRDKKTVEPDDYYRAHTQYLKATPSLLSALTLIGMNAYRGDLLFAYDLRYQVERAWMPRMTEPGMTDMTDDDIEDGAAKAGSMAQDLLDLVPRALEEIR</sequence>